<sequence length="117" mass="13168">MIESFMMKIKIVKDNKPSLRKPCSVVDLPLTKEDSELLKNMTEYLKLSQDEEYAKKHSIRAGVGLAAPQVGVNKRMFVVYLKDEDKLIHLELVNPKITELSVKMCSLKGGEGCLSVD</sequence>
<dbReference type="AlphaFoldDB" id="A0A645FBW3"/>
<reference evidence="5" key="1">
    <citation type="submission" date="2019-08" db="EMBL/GenBank/DDBJ databases">
        <authorList>
            <person name="Kucharzyk K."/>
            <person name="Murdoch R.W."/>
            <person name="Higgins S."/>
            <person name="Loffler F."/>
        </authorList>
    </citation>
    <scope>NUCLEOTIDE SEQUENCE</scope>
</reference>
<comment type="caution">
    <text evidence="5">The sequence shown here is derived from an EMBL/GenBank/DDBJ whole genome shotgun (WGS) entry which is preliminary data.</text>
</comment>
<dbReference type="Gene3D" id="3.90.45.10">
    <property type="entry name" value="Peptide deformylase"/>
    <property type="match status" value="1"/>
</dbReference>
<dbReference type="EMBL" id="VSSQ01057013">
    <property type="protein sequence ID" value="MPN10829.1"/>
    <property type="molecule type" value="Genomic_DNA"/>
</dbReference>
<comment type="similarity">
    <text evidence="1">Belongs to the polypeptide deformylase family.</text>
</comment>
<dbReference type="InterPro" id="IPR023635">
    <property type="entry name" value="Peptide_deformylase"/>
</dbReference>
<evidence type="ECO:0000256" key="3">
    <source>
        <dbReference type="ARBA" id="ARBA00022801"/>
    </source>
</evidence>
<evidence type="ECO:0000313" key="5">
    <source>
        <dbReference type="EMBL" id="MPN10829.1"/>
    </source>
</evidence>
<gene>
    <name evidence="5" type="ORF">SDC9_158126</name>
</gene>
<dbReference type="Pfam" id="PF01327">
    <property type="entry name" value="Pep_deformylase"/>
    <property type="match status" value="1"/>
</dbReference>
<dbReference type="GO" id="GO:0046872">
    <property type="term" value="F:metal ion binding"/>
    <property type="evidence" value="ECO:0007669"/>
    <property type="project" value="UniProtKB-KW"/>
</dbReference>
<evidence type="ECO:0000256" key="1">
    <source>
        <dbReference type="ARBA" id="ARBA00010759"/>
    </source>
</evidence>
<evidence type="ECO:0000256" key="4">
    <source>
        <dbReference type="ARBA" id="ARBA00022917"/>
    </source>
</evidence>
<accession>A0A645FBW3</accession>
<protein>
    <submittedName>
        <fullName evidence="5">Peptide deformylase 2</fullName>
        <ecNumber evidence="5">3.5.1.88</ecNumber>
    </submittedName>
</protein>
<keyword evidence="4" id="KW-0648">Protein biosynthesis</keyword>
<keyword evidence="3 5" id="KW-0378">Hydrolase</keyword>
<dbReference type="SUPFAM" id="SSF56420">
    <property type="entry name" value="Peptide deformylase"/>
    <property type="match status" value="1"/>
</dbReference>
<name>A0A645FBW3_9ZZZZ</name>
<evidence type="ECO:0000256" key="2">
    <source>
        <dbReference type="ARBA" id="ARBA00022723"/>
    </source>
</evidence>
<dbReference type="GO" id="GO:0042586">
    <property type="term" value="F:peptide deformylase activity"/>
    <property type="evidence" value="ECO:0007669"/>
    <property type="project" value="UniProtKB-EC"/>
</dbReference>
<dbReference type="InterPro" id="IPR036821">
    <property type="entry name" value="Peptide_deformylase_sf"/>
</dbReference>
<keyword evidence="2" id="KW-0479">Metal-binding</keyword>
<organism evidence="5">
    <name type="scientific">bioreactor metagenome</name>
    <dbReference type="NCBI Taxonomy" id="1076179"/>
    <lineage>
        <taxon>unclassified sequences</taxon>
        <taxon>metagenomes</taxon>
        <taxon>ecological metagenomes</taxon>
    </lineage>
</organism>
<dbReference type="GO" id="GO:0006412">
    <property type="term" value="P:translation"/>
    <property type="evidence" value="ECO:0007669"/>
    <property type="project" value="UniProtKB-KW"/>
</dbReference>
<dbReference type="PANTHER" id="PTHR10458">
    <property type="entry name" value="PEPTIDE DEFORMYLASE"/>
    <property type="match status" value="1"/>
</dbReference>
<dbReference type="EC" id="3.5.1.88" evidence="5"/>
<dbReference type="PRINTS" id="PR01576">
    <property type="entry name" value="PDEFORMYLASE"/>
</dbReference>
<dbReference type="PANTHER" id="PTHR10458:SF8">
    <property type="entry name" value="PEPTIDE DEFORMYLASE 2"/>
    <property type="match status" value="1"/>
</dbReference>
<proteinExistence type="inferred from homology"/>